<sequence>MNKGLKILLSIGVFIFLINIINTFIYRFPIDFPSGFLQFVLILFSIISPFLIGVILILNFYKKKGLINRLISLFGLITILLSIPWFFIVIWSSKTADEEKIIFQSLENKNEQILYQYFDEGAIGSHTQEVRIYKFCCGIRYSKVIKETMLNGKWIKFDENQAKDTINFVNYNYNAEH</sequence>
<feature type="transmembrane region" description="Helical" evidence="1">
    <location>
        <begin position="36"/>
        <end position="58"/>
    </location>
</feature>
<proteinExistence type="predicted"/>
<keyword evidence="1" id="KW-0812">Transmembrane</keyword>
<feature type="transmembrane region" description="Helical" evidence="1">
    <location>
        <begin position="7"/>
        <end position="30"/>
    </location>
</feature>
<name>A0A653AGT6_9BACT</name>
<gene>
    <name evidence="2" type="ORF">TRIP_D420126</name>
</gene>
<accession>A0A653AGT6</accession>
<keyword evidence="1" id="KW-0472">Membrane</keyword>
<reference evidence="2" key="1">
    <citation type="submission" date="2018-07" db="EMBL/GenBank/DDBJ databases">
        <authorList>
            <consortium name="Genoscope - CEA"/>
            <person name="William W."/>
        </authorList>
    </citation>
    <scope>NUCLEOTIDE SEQUENCE</scope>
    <source>
        <strain evidence="2">IK1</strain>
    </source>
</reference>
<dbReference type="AlphaFoldDB" id="A0A653AGT6"/>
<organism evidence="2">
    <name type="scientific">uncultured Paludibacter sp</name>
    <dbReference type="NCBI Taxonomy" id="497635"/>
    <lineage>
        <taxon>Bacteria</taxon>
        <taxon>Pseudomonadati</taxon>
        <taxon>Bacteroidota</taxon>
        <taxon>Bacteroidia</taxon>
        <taxon>Bacteroidales</taxon>
        <taxon>Paludibacteraceae</taxon>
        <taxon>Paludibacter</taxon>
        <taxon>environmental samples</taxon>
    </lineage>
</organism>
<keyword evidence="1" id="KW-1133">Transmembrane helix</keyword>
<feature type="transmembrane region" description="Helical" evidence="1">
    <location>
        <begin position="70"/>
        <end position="91"/>
    </location>
</feature>
<evidence type="ECO:0000313" key="2">
    <source>
        <dbReference type="EMBL" id="VBB47260.1"/>
    </source>
</evidence>
<protein>
    <submittedName>
        <fullName evidence="2">Uncharacterized protein</fullName>
    </submittedName>
</protein>
<evidence type="ECO:0000256" key="1">
    <source>
        <dbReference type="SAM" id="Phobius"/>
    </source>
</evidence>
<dbReference type="EMBL" id="UPXZ01000037">
    <property type="protein sequence ID" value="VBB47260.1"/>
    <property type="molecule type" value="Genomic_DNA"/>
</dbReference>